<dbReference type="EMBL" id="AZHA01000001">
    <property type="protein sequence ID" value="OAA52820.1"/>
    <property type="molecule type" value="Genomic_DNA"/>
</dbReference>
<accession>A0A162M9A0</accession>
<organism evidence="2 3">
    <name type="scientific">Beauveria brongniartii RCEF 3172</name>
    <dbReference type="NCBI Taxonomy" id="1081107"/>
    <lineage>
        <taxon>Eukaryota</taxon>
        <taxon>Fungi</taxon>
        <taxon>Dikarya</taxon>
        <taxon>Ascomycota</taxon>
        <taxon>Pezizomycotina</taxon>
        <taxon>Sordariomycetes</taxon>
        <taxon>Hypocreomycetidae</taxon>
        <taxon>Hypocreales</taxon>
        <taxon>Cordycipitaceae</taxon>
        <taxon>Beauveria</taxon>
        <taxon>Beauveria brongniartii</taxon>
    </lineage>
</organism>
<protein>
    <submittedName>
        <fullName evidence="2">Uncharacterized protein</fullName>
    </submittedName>
</protein>
<dbReference type="Proteomes" id="UP000076863">
    <property type="component" value="Unassembled WGS sequence"/>
</dbReference>
<reference evidence="2 3" key="1">
    <citation type="journal article" date="2016" name="Genome Biol. Evol.">
        <title>Divergent and convergent evolution of fungal pathogenicity.</title>
        <authorList>
            <person name="Shang Y."/>
            <person name="Xiao G."/>
            <person name="Zheng P."/>
            <person name="Cen K."/>
            <person name="Zhan S."/>
            <person name="Wang C."/>
        </authorList>
    </citation>
    <scope>NUCLEOTIDE SEQUENCE [LARGE SCALE GENOMIC DNA]</scope>
    <source>
        <strain evidence="2 3">RCEF 3172</strain>
    </source>
</reference>
<sequence>MAVIDHELSARVAEMLEQFKVVAKTKIDGLFEDYKITSILDEAVRQLQRGITTTKKSRRSPSIKLEDLRDVKEEPMENSGMQGIEATQTKASPTAGLSFTAAAVVLSPGPNAVADSATHAQSYPGPSM</sequence>
<evidence type="ECO:0000256" key="1">
    <source>
        <dbReference type="SAM" id="MobiDB-lite"/>
    </source>
</evidence>
<feature type="region of interest" description="Disordered" evidence="1">
    <location>
        <begin position="71"/>
        <end position="90"/>
    </location>
</feature>
<dbReference type="OrthoDB" id="10489562at2759"/>
<evidence type="ECO:0000313" key="2">
    <source>
        <dbReference type="EMBL" id="OAA52820.1"/>
    </source>
</evidence>
<gene>
    <name evidence="2" type="ORF">BBO_00661</name>
</gene>
<keyword evidence="3" id="KW-1185">Reference proteome</keyword>
<feature type="compositionally biased region" description="Polar residues" evidence="1">
    <location>
        <begin position="79"/>
        <end position="90"/>
    </location>
</feature>
<proteinExistence type="predicted"/>
<evidence type="ECO:0000313" key="3">
    <source>
        <dbReference type="Proteomes" id="UP000076863"/>
    </source>
</evidence>
<name>A0A162M9A0_9HYPO</name>
<comment type="caution">
    <text evidence="2">The sequence shown here is derived from an EMBL/GenBank/DDBJ whole genome shotgun (WGS) entry which is preliminary data.</text>
</comment>
<dbReference type="AlphaFoldDB" id="A0A162M9A0"/>